<feature type="compositionally biased region" description="Low complexity" evidence="1">
    <location>
        <begin position="70"/>
        <end position="85"/>
    </location>
</feature>
<evidence type="ECO:0000256" key="1">
    <source>
        <dbReference type="SAM" id="MobiDB-lite"/>
    </source>
</evidence>
<organism evidence="2 3">
    <name type="scientific">Portunus trituberculatus</name>
    <name type="common">Swimming crab</name>
    <name type="synonym">Neptunus trituberculatus</name>
    <dbReference type="NCBI Taxonomy" id="210409"/>
    <lineage>
        <taxon>Eukaryota</taxon>
        <taxon>Metazoa</taxon>
        <taxon>Ecdysozoa</taxon>
        <taxon>Arthropoda</taxon>
        <taxon>Crustacea</taxon>
        <taxon>Multicrustacea</taxon>
        <taxon>Malacostraca</taxon>
        <taxon>Eumalacostraca</taxon>
        <taxon>Eucarida</taxon>
        <taxon>Decapoda</taxon>
        <taxon>Pleocyemata</taxon>
        <taxon>Brachyura</taxon>
        <taxon>Eubrachyura</taxon>
        <taxon>Portunoidea</taxon>
        <taxon>Portunidae</taxon>
        <taxon>Portuninae</taxon>
        <taxon>Portunus</taxon>
    </lineage>
</organism>
<keyword evidence="3" id="KW-1185">Reference proteome</keyword>
<name>A0A5B7HYJ5_PORTR</name>
<dbReference type="AlphaFoldDB" id="A0A5B7HYJ5"/>
<gene>
    <name evidence="2" type="ORF">E2C01_069437</name>
</gene>
<accession>A0A5B7HYJ5</accession>
<proteinExistence type="predicted"/>
<evidence type="ECO:0000313" key="3">
    <source>
        <dbReference type="Proteomes" id="UP000324222"/>
    </source>
</evidence>
<dbReference type="Proteomes" id="UP000324222">
    <property type="component" value="Unassembled WGS sequence"/>
</dbReference>
<dbReference type="EMBL" id="VSRR010040257">
    <property type="protein sequence ID" value="MPC75053.1"/>
    <property type="molecule type" value="Genomic_DNA"/>
</dbReference>
<feature type="region of interest" description="Disordered" evidence="1">
    <location>
        <begin position="39"/>
        <end position="117"/>
    </location>
</feature>
<feature type="compositionally biased region" description="Basic residues" evidence="1">
    <location>
        <begin position="54"/>
        <end position="69"/>
    </location>
</feature>
<sequence length="117" mass="12926">MCRGWTPSHWLHCLAPPTTAHARRNAQLLQLFIDNFETTHRPPAPLTKPEAHTLRRRRGLRQREARRRPSSGSRPGSMNPEAARAGRGGRCEGVAAQVSAHMATPSVSPFTFTAPRG</sequence>
<reference evidence="2 3" key="1">
    <citation type="submission" date="2019-05" db="EMBL/GenBank/DDBJ databases">
        <title>Another draft genome of Portunus trituberculatus and its Hox gene families provides insights of decapod evolution.</title>
        <authorList>
            <person name="Jeong J.-H."/>
            <person name="Song I."/>
            <person name="Kim S."/>
            <person name="Choi T."/>
            <person name="Kim D."/>
            <person name="Ryu S."/>
            <person name="Kim W."/>
        </authorList>
    </citation>
    <scope>NUCLEOTIDE SEQUENCE [LARGE SCALE GENOMIC DNA]</scope>
    <source>
        <tissue evidence="2">Muscle</tissue>
    </source>
</reference>
<comment type="caution">
    <text evidence="2">The sequence shown here is derived from an EMBL/GenBank/DDBJ whole genome shotgun (WGS) entry which is preliminary data.</text>
</comment>
<evidence type="ECO:0000313" key="2">
    <source>
        <dbReference type="EMBL" id="MPC75053.1"/>
    </source>
</evidence>
<protein>
    <submittedName>
        <fullName evidence="2">Uncharacterized protein</fullName>
    </submittedName>
</protein>